<evidence type="ECO:0000313" key="2">
    <source>
        <dbReference type="Proteomes" id="UP001151071"/>
    </source>
</evidence>
<accession>A0A9X3Z3E8</accession>
<keyword evidence="2" id="KW-1185">Reference proteome</keyword>
<dbReference type="Proteomes" id="UP001151071">
    <property type="component" value="Unassembled WGS sequence"/>
</dbReference>
<proteinExistence type="predicted"/>
<sequence length="95" mass="11323">MEKQEEKREEISIVFNEKEVKLPIRQIPPINQFLEQLDPTQREQEMSRFRITTFSSKTGDLYADVGYTRDHSFTTLAKWKQQDKPTKTVKITFDL</sequence>
<dbReference type="EMBL" id="JAPYYP010000011">
    <property type="protein sequence ID" value="MDA5108826.1"/>
    <property type="molecule type" value="Genomic_DNA"/>
</dbReference>
<dbReference type="AlphaFoldDB" id="A0A9X3Z3E8"/>
<gene>
    <name evidence="1" type="ORF">O3V59_10675</name>
</gene>
<name>A0A9X3Z3E8_9BACL</name>
<reference evidence="1" key="1">
    <citation type="submission" date="2022-12" db="EMBL/GenBank/DDBJ databases">
        <title>Draft genome sequence of the thermophilic strain Brevibacillus thermoruber HT42, isolated from Los Humeros, Puebla, Mexico, with biotechnological potential.</title>
        <authorList>
            <person name="Lara Sanchez J."/>
            <person name="Solis Palacios R."/>
            <person name="Bustos Baena A.S."/>
            <person name="Ruz Baez A.E."/>
            <person name="Espinosa Luna G."/>
            <person name="Oliart Ros R.M."/>
        </authorList>
    </citation>
    <scope>NUCLEOTIDE SEQUENCE</scope>
    <source>
        <strain evidence="1">HT42</strain>
    </source>
</reference>
<comment type="caution">
    <text evidence="1">The sequence shown here is derived from an EMBL/GenBank/DDBJ whole genome shotgun (WGS) entry which is preliminary data.</text>
</comment>
<protein>
    <submittedName>
        <fullName evidence="1">Uncharacterized protein</fullName>
    </submittedName>
</protein>
<dbReference type="RefSeq" id="WP_271140093.1">
    <property type="nucleotide sequence ID" value="NZ_JAPYYP010000011.1"/>
</dbReference>
<evidence type="ECO:0000313" key="1">
    <source>
        <dbReference type="EMBL" id="MDA5108826.1"/>
    </source>
</evidence>
<organism evidence="1 2">
    <name type="scientific">Brevibacillus thermoruber</name>
    <dbReference type="NCBI Taxonomy" id="33942"/>
    <lineage>
        <taxon>Bacteria</taxon>
        <taxon>Bacillati</taxon>
        <taxon>Bacillota</taxon>
        <taxon>Bacilli</taxon>
        <taxon>Bacillales</taxon>
        <taxon>Paenibacillaceae</taxon>
        <taxon>Brevibacillus</taxon>
    </lineage>
</organism>